<evidence type="ECO:0000256" key="5">
    <source>
        <dbReference type="ARBA" id="ARBA00022801"/>
    </source>
</evidence>
<comment type="subcellular location">
    <subcellularLocation>
        <location evidence="1">Secreted</location>
    </subcellularLocation>
</comment>
<accession>A0ABZ2M5B1</accession>
<dbReference type="InterPro" id="IPR000772">
    <property type="entry name" value="Ricin_B_lectin"/>
</dbReference>
<evidence type="ECO:0000313" key="8">
    <source>
        <dbReference type="EMBL" id="WXB17114.1"/>
    </source>
</evidence>
<evidence type="ECO:0000259" key="7">
    <source>
        <dbReference type="SMART" id="SM01217"/>
    </source>
</evidence>
<dbReference type="PANTHER" id="PTHR42715">
    <property type="entry name" value="BETA-GLUCOSIDASE"/>
    <property type="match status" value="1"/>
</dbReference>
<feature type="domain" description="Ricin B lectin" evidence="6">
    <location>
        <begin position="144"/>
        <end position="268"/>
    </location>
</feature>
<dbReference type="SMART" id="SM00458">
    <property type="entry name" value="RICIN"/>
    <property type="match status" value="1"/>
</dbReference>
<keyword evidence="4" id="KW-0732">Signal</keyword>
<evidence type="ECO:0000256" key="4">
    <source>
        <dbReference type="ARBA" id="ARBA00022729"/>
    </source>
</evidence>
<dbReference type="InterPro" id="IPR013783">
    <property type="entry name" value="Ig-like_fold"/>
</dbReference>
<keyword evidence="9" id="KW-1185">Reference proteome</keyword>
<dbReference type="SMART" id="SM01217">
    <property type="entry name" value="Fn3_like"/>
    <property type="match status" value="1"/>
</dbReference>
<feature type="domain" description="Fibronectin type III-like" evidence="7">
    <location>
        <begin position="57"/>
        <end position="126"/>
    </location>
</feature>
<dbReference type="SUPFAM" id="SSF50370">
    <property type="entry name" value="Ricin B-like lectins"/>
    <property type="match status" value="1"/>
</dbReference>
<keyword evidence="3" id="KW-0964">Secreted</keyword>
<dbReference type="EMBL" id="CP089984">
    <property type="protein sequence ID" value="WXB17114.1"/>
    <property type="molecule type" value="Genomic_DNA"/>
</dbReference>
<reference evidence="8 9" key="1">
    <citation type="submission" date="2021-12" db="EMBL/GenBank/DDBJ databases">
        <title>Discovery of the Pendulisporaceae a myxobacterial family with distinct sporulation behavior and unique specialized metabolism.</title>
        <authorList>
            <person name="Garcia R."/>
            <person name="Popoff A."/>
            <person name="Bader C.D."/>
            <person name="Loehr J."/>
            <person name="Walesch S."/>
            <person name="Walt C."/>
            <person name="Boldt J."/>
            <person name="Bunk B."/>
            <person name="Haeckl F.J.F.P.J."/>
            <person name="Gunesch A.P."/>
            <person name="Birkelbach J."/>
            <person name="Nuebel U."/>
            <person name="Pietschmann T."/>
            <person name="Bach T."/>
            <person name="Mueller R."/>
        </authorList>
    </citation>
    <scope>NUCLEOTIDE SEQUENCE [LARGE SCALE GENOMIC DNA]</scope>
    <source>
        <strain evidence="8 9">MSr11954</strain>
    </source>
</reference>
<dbReference type="InterPro" id="IPR050288">
    <property type="entry name" value="Cellulose_deg_GH3"/>
</dbReference>
<evidence type="ECO:0000313" key="9">
    <source>
        <dbReference type="Proteomes" id="UP001370348"/>
    </source>
</evidence>
<evidence type="ECO:0000256" key="2">
    <source>
        <dbReference type="ARBA" id="ARBA00005336"/>
    </source>
</evidence>
<sequence length="268" mass="28196">MRPRGSTPSGTWRGCRGSAFSYTTFAYSSLVLSGPIGGSTVTVAFDVTNTGSRTGEEVPQIYVGFPSAAGEPPRQLAGFEKVTLAPDQKKRVSVILERRTFSTWDTSSQSWIVPGGAHSIKVGASSRDIRLSGTAFVTAAGPRAGAIRGIAEQCIDVDGAQTANGTAVQLYACNGTGAQRWIVADDGSLRALGKCFDVTNGSFTPGQPIQLYDCNDTDAQRWRVDTTGAIVNIASGLCVDTRGGGSSERTRLVIHTCSAAPSQRWVLP</sequence>
<dbReference type="PANTHER" id="PTHR42715:SF12">
    <property type="entry name" value="BETA-GLUCOSIDASE G-RELATED"/>
    <property type="match status" value="1"/>
</dbReference>
<dbReference type="Pfam" id="PF00652">
    <property type="entry name" value="Ricin_B_lectin"/>
    <property type="match status" value="1"/>
</dbReference>
<dbReference type="Proteomes" id="UP001370348">
    <property type="component" value="Chromosome"/>
</dbReference>
<name>A0ABZ2M5B1_9BACT</name>
<comment type="similarity">
    <text evidence="2">Belongs to the glycosyl hydrolase 3 family.</text>
</comment>
<protein>
    <submittedName>
        <fullName evidence="8">Ricin-type beta-trefoil lectin domain protein</fullName>
    </submittedName>
</protein>
<keyword evidence="5" id="KW-0378">Hydrolase</keyword>
<dbReference type="InterPro" id="IPR026891">
    <property type="entry name" value="Fn3-like"/>
</dbReference>
<organism evidence="8 9">
    <name type="scientific">Pendulispora albinea</name>
    <dbReference type="NCBI Taxonomy" id="2741071"/>
    <lineage>
        <taxon>Bacteria</taxon>
        <taxon>Pseudomonadati</taxon>
        <taxon>Myxococcota</taxon>
        <taxon>Myxococcia</taxon>
        <taxon>Myxococcales</taxon>
        <taxon>Sorangiineae</taxon>
        <taxon>Pendulisporaceae</taxon>
        <taxon>Pendulispora</taxon>
    </lineage>
</organism>
<dbReference type="InterPro" id="IPR035992">
    <property type="entry name" value="Ricin_B-like_lectins"/>
</dbReference>
<proteinExistence type="inferred from homology"/>
<dbReference type="CDD" id="cd23451">
    <property type="entry name" value="beta-trefoil_Ricin_laminarinase"/>
    <property type="match status" value="1"/>
</dbReference>
<evidence type="ECO:0000256" key="3">
    <source>
        <dbReference type="ARBA" id="ARBA00022525"/>
    </source>
</evidence>
<evidence type="ECO:0000256" key="1">
    <source>
        <dbReference type="ARBA" id="ARBA00004613"/>
    </source>
</evidence>
<dbReference type="Pfam" id="PF14310">
    <property type="entry name" value="Fn3-like"/>
    <property type="match status" value="1"/>
</dbReference>
<dbReference type="Gene3D" id="2.80.10.50">
    <property type="match status" value="1"/>
</dbReference>
<dbReference type="Gene3D" id="2.60.40.10">
    <property type="entry name" value="Immunoglobulins"/>
    <property type="match status" value="1"/>
</dbReference>
<dbReference type="RefSeq" id="WP_394826744.1">
    <property type="nucleotide sequence ID" value="NZ_CP089984.1"/>
</dbReference>
<dbReference type="PROSITE" id="PS50231">
    <property type="entry name" value="RICIN_B_LECTIN"/>
    <property type="match status" value="1"/>
</dbReference>
<evidence type="ECO:0000259" key="6">
    <source>
        <dbReference type="SMART" id="SM00458"/>
    </source>
</evidence>
<gene>
    <name evidence="8" type="ORF">LZC94_07510</name>
</gene>